<organism evidence="2 3">
    <name type="scientific">Clostridium simiarum</name>
    <dbReference type="NCBI Taxonomy" id="2841506"/>
    <lineage>
        <taxon>Bacteria</taxon>
        <taxon>Bacillati</taxon>
        <taxon>Bacillota</taxon>
        <taxon>Clostridia</taxon>
        <taxon>Eubacteriales</taxon>
        <taxon>Clostridiaceae</taxon>
        <taxon>Clostridium</taxon>
    </lineage>
</organism>
<dbReference type="Pfam" id="PF03883">
    <property type="entry name" value="H2O2_YaaD"/>
    <property type="match status" value="1"/>
</dbReference>
<accession>A0ABS6EW03</accession>
<comment type="similarity">
    <text evidence="1">Belongs to the UPF0246 family.</text>
</comment>
<dbReference type="HAMAP" id="MF_00652">
    <property type="entry name" value="UPF0246"/>
    <property type="match status" value="1"/>
</dbReference>
<protein>
    <recommendedName>
        <fullName evidence="1">UPF0246 protein KQI89_01350</fullName>
    </recommendedName>
</protein>
<proteinExistence type="inferred from homology"/>
<name>A0ABS6EW03_9CLOT</name>
<dbReference type="NCBIfam" id="NF002542">
    <property type="entry name" value="PRK02101.1-3"/>
    <property type="match status" value="1"/>
</dbReference>
<dbReference type="Proteomes" id="UP000736583">
    <property type="component" value="Unassembled WGS sequence"/>
</dbReference>
<gene>
    <name evidence="2" type="primary">yaaA</name>
    <name evidence="2" type="ORF">KQI89_01350</name>
</gene>
<evidence type="ECO:0000313" key="3">
    <source>
        <dbReference type="Proteomes" id="UP000736583"/>
    </source>
</evidence>
<dbReference type="InterPro" id="IPR005583">
    <property type="entry name" value="YaaA"/>
</dbReference>
<dbReference type="EMBL" id="JAHLQL010000001">
    <property type="protein sequence ID" value="MBU5590399.1"/>
    <property type="molecule type" value="Genomic_DNA"/>
</dbReference>
<sequence length="256" mass="29877">MKIIISPAKSLDFQRETPHKESSNPIFLNDAEDLIKELKKLSPEEIGTLMGISHKLSEMNFYRYQSWNKDLEENTRQAIFAFDGDVYKGLNAYSFNKDDIGFAQNHLRILSGLYGVLKPLDRIKPYRLEMGIKLKNKEGNNLYDYWKDIITNYMNKEFEHEQEKVLINLASEEYSKVLNGNCLNKDIKVVSPIFKEYKNKSYKIIAVYAKKARGLMSSYIIKNKIDNLNGIKRFDLDGYVFREDLSLGNQIIFTRN</sequence>
<comment type="caution">
    <text evidence="2">The sequence shown here is derived from an EMBL/GenBank/DDBJ whole genome shotgun (WGS) entry which is preliminary data.</text>
</comment>
<evidence type="ECO:0000256" key="1">
    <source>
        <dbReference type="HAMAP-Rule" id="MF_00652"/>
    </source>
</evidence>
<reference evidence="2 3" key="1">
    <citation type="submission" date="2021-06" db="EMBL/GenBank/DDBJ databases">
        <authorList>
            <person name="Sun Q."/>
            <person name="Li D."/>
        </authorList>
    </citation>
    <scope>NUCLEOTIDE SEQUENCE [LARGE SCALE GENOMIC DNA]</scope>
    <source>
        <strain evidence="2 3">MSJ-4</strain>
    </source>
</reference>
<keyword evidence="3" id="KW-1185">Reference proteome</keyword>
<evidence type="ECO:0000313" key="2">
    <source>
        <dbReference type="EMBL" id="MBU5590399.1"/>
    </source>
</evidence>
<dbReference type="RefSeq" id="WP_216455609.1">
    <property type="nucleotide sequence ID" value="NZ_JAHLQL010000001.1"/>
</dbReference>
<dbReference type="PANTHER" id="PTHR30283">
    <property type="entry name" value="PEROXIDE STRESS RESPONSE PROTEIN YAAA"/>
    <property type="match status" value="1"/>
</dbReference>
<dbReference type="PANTHER" id="PTHR30283:SF4">
    <property type="entry name" value="PEROXIDE STRESS RESISTANCE PROTEIN YAAA"/>
    <property type="match status" value="1"/>
</dbReference>